<keyword evidence="8" id="KW-0833">Ubl conjugation pathway</keyword>
<dbReference type="PROSITE" id="PS50088">
    <property type="entry name" value="ANK_REPEAT"/>
    <property type="match status" value="5"/>
</dbReference>
<feature type="region of interest" description="Disordered" evidence="11">
    <location>
        <begin position="65"/>
        <end position="85"/>
    </location>
</feature>
<comment type="catalytic activity">
    <reaction evidence="1">
        <text>S-ubiquitinyl-[E2 ubiquitin-conjugating enzyme]-L-cysteine + [acceptor protein]-L-lysine = [E2 ubiquitin-conjugating enzyme]-L-cysteine + N(6)-ubiquitinyl-[acceptor protein]-L-lysine.</text>
        <dbReference type="EC" id="2.3.2.27"/>
    </reaction>
</comment>
<evidence type="ECO:0000256" key="2">
    <source>
        <dbReference type="ARBA" id="ARBA00004906"/>
    </source>
</evidence>
<feature type="repeat" description="ANK" evidence="10">
    <location>
        <begin position="486"/>
        <end position="518"/>
    </location>
</feature>
<evidence type="ECO:0000256" key="5">
    <source>
        <dbReference type="ARBA" id="ARBA00022723"/>
    </source>
</evidence>
<protein>
    <recommendedName>
        <fullName evidence="3">RING-type E3 ubiquitin transferase</fullName>
        <ecNumber evidence="3">2.3.2.27</ecNumber>
    </recommendedName>
</protein>
<keyword evidence="4" id="KW-0808">Transferase</keyword>
<gene>
    <name evidence="13" type="ORF">CHS0354_035782</name>
</gene>
<keyword evidence="7" id="KW-0863">Zinc-finger</keyword>
<dbReference type="PANTHER" id="PTHR24202:SF4">
    <property type="entry name" value="E3 UBIQUITIN-PROTEIN LIGASE MIB2-RELATED"/>
    <property type="match status" value="1"/>
</dbReference>
<dbReference type="InterPro" id="IPR036770">
    <property type="entry name" value="Ankyrin_rpt-contain_sf"/>
</dbReference>
<dbReference type="PANTHER" id="PTHR24202">
    <property type="entry name" value="E3 UBIQUITIN-PROTEIN LIGASE MIB2"/>
    <property type="match status" value="1"/>
</dbReference>
<feature type="region of interest" description="Disordered" evidence="11">
    <location>
        <begin position="230"/>
        <end position="260"/>
    </location>
</feature>
<dbReference type="Gene3D" id="2.30.30.40">
    <property type="entry name" value="SH3 Domains"/>
    <property type="match status" value="1"/>
</dbReference>
<name>A0AAE0W2D7_9BIVA</name>
<dbReference type="SUPFAM" id="SSF48403">
    <property type="entry name" value="Ankyrin repeat"/>
    <property type="match status" value="1"/>
</dbReference>
<evidence type="ECO:0000256" key="6">
    <source>
        <dbReference type="ARBA" id="ARBA00022737"/>
    </source>
</evidence>
<accession>A0AAE0W2D7</accession>
<dbReference type="Pfam" id="PF06701">
    <property type="entry name" value="MIB_HERC2"/>
    <property type="match status" value="1"/>
</dbReference>
<feature type="repeat" description="ANK" evidence="10">
    <location>
        <begin position="519"/>
        <end position="551"/>
    </location>
</feature>
<organism evidence="13 14">
    <name type="scientific">Potamilus streckersoni</name>
    <dbReference type="NCBI Taxonomy" id="2493646"/>
    <lineage>
        <taxon>Eukaryota</taxon>
        <taxon>Metazoa</taxon>
        <taxon>Spiralia</taxon>
        <taxon>Lophotrochozoa</taxon>
        <taxon>Mollusca</taxon>
        <taxon>Bivalvia</taxon>
        <taxon>Autobranchia</taxon>
        <taxon>Heteroconchia</taxon>
        <taxon>Palaeoheterodonta</taxon>
        <taxon>Unionida</taxon>
        <taxon>Unionoidea</taxon>
        <taxon>Unionidae</taxon>
        <taxon>Ambleminae</taxon>
        <taxon>Lampsilini</taxon>
        <taxon>Potamilus</taxon>
    </lineage>
</organism>
<evidence type="ECO:0000256" key="10">
    <source>
        <dbReference type="PROSITE-ProRule" id="PRU00023"/>
    </source>
</evidence>
<dbReference type="Pfam" id="PF18346">
    <property type="entry name" value="SH3_15"/>
    <property type="match status" value="2"/>
</dbReference>
<dbReference type="InterPro" id="IPR002110">
    <property type="entry name" value="Ankyrin_rpt"/>
</dbReference>
<evidence type="ECO:0000313" key="14">
    <source>
        <dbReference type="Proteomes" id="UP001195483"/>
    </source>
</evidence>
<dbReference type="SMART" id="SM00248">
    <property type="entry name" value="ANK"/>
    <property type="match status" value="8"/>
</dbReference>
<dbReference type="AlphaFoldDB" id="A0AAE0W2D7"/>
<comment type="caution">
    <text evidence="13">The sequence shown here is derived from an EMBL/GenBank/DDBJ whole genome shotgun (WGS) entry which is preliminary data.</text>
</comment>
<evidence type="ECO:0000259" key="12">
    <source>
        <dbReference type="PROSITE" id="PS51416"/>
    </source>
</evidence>
<dbReference type="GO" id="GO:0005737">
    <property type="term" value="C:cytoplasm"/>
    <property type="evidence" value="ECO:0007669"/>
    <property type="project" value="TreeGrafter"/>
</dbReference>
<sequence length="632" mass="68820">MPTVVDVCSFGAECNRNAVRVLWKNGERNVYRMGSRGKVDLKCIDQAPGIDYYKDHLEALDTRESLQQTETSTSSPSSSTSTYISSSYRGFKEGDTVCVELPESALRELQRGHGGWSLRMTECIGQHGKVKRIETNGDVVMGCLNNEWKFNSQSLRKVPTLQVGDIVQIVHDEDKVKAMQKKHGGWSGDMKKALGKCGKIVKIDSDGDVAVAMGKLAFVFNPACCIPAPSRKPDTLGETTDNAVDEDDLGSSTIDDDRDEKNDVGNLLTRLVAQMLLPEHRGALVITPDRLVGAASRGDTSLVQKLIKQQPSLVNQKFKGITALIIASHEGHKDVVDVLLKANADKEIREAKGNTALMAALMGQEEEIALILIKSGANITVANAEGRTTVHAAAINSTNNALKEILQMKCDPNAKDKWGDTPLHDAISAKNNSGVSFLIIHPQINPKIANNKGHCPIHLAAMKDDDISLSVILNKFPGLKDIKAKNGYAPLHLAALNNNIAAAKALIEAEAFIDFENNESLTPLHLACHEGLLDMGKLLVENGAKVKAEDKDRDTPLHFCMVGRRDGEDDGDEPDELQITSEQEIRDRANLACYLISNGANVECLNNNGQTPLQVCSIEKLRNAVAQFAREQ</sequence>
<dbReference type="SUPFAM" id="SSF159034">
    <property type="entry name" value="Mib/herc2 domain-like"/>
    <property type="match status" value="1"/>
</dbReference>
<evidence type="ECO:0000313" key="13">
    <source>
        <dbReference type="EMBL" id="KAK3599548.1"/>
    </source>
</evidence>
<dbReference type="Pfam" id="PF12796">
    <property type="entry name" value="Ank_2"/>
    <property type="match status" value="3"/>
</dbReference>
<evidence type="ECO:0000256" key="4">
    <source>
        <dbReference type="ARBA" id="ARBA00022679"/>
    </source>
</evidence>
<feature type="repeat" description="ANK" evidence="10">
    <location>
        <begin position="319"/>
        <end position="351"/>
    </location>
</feature>
<dbReference type="GO" id="GO:0008270">
    <property type="term" value="F:zinc ion binding"/>
    <property type="evidence" value="ECO:0007669"/>
    <property type="project" value="UniProtKB-KW"/>
</dbReference>
<keyword evidence="5" id="KW-0479">Metal-binding</keyword>
<dbReference type="EMBL" id="JAEAOA010002091">
    <property type="protein sequence ID" value="KAK3599548.1"/>
    <property type="molecule type" value="Genomic_DNA"/>
</dbReference>
<keyword evidence="10" id="KW-0040">ANK repeat</keyword>
<evidence type="ECO:0000256" key="1">
    <source>
        <dbReference type="ARBA" id="ARBA00000900"/>
    </source>
</evidence>
<feature type="domain" description="MIB/HERC2" evidence="12">
    <location>
        <begin position="1"/>
        <end position="47"/>
    </location>
</feature>
<dbReference type="PROSITE" id="PS50297">
    <property type="entry name" value="ANK_REP_REGION"/>
    <property type="match status" value="4"/>
</dbReference>
<evidence type="ECO:0000256" key="7">
    <source>
        <dbReference type="ARBA" id="ARBA00022771"/>
    </source>
</evidence>
<keyword evidence="6" id="KW-0677">Repeat</keyword>
<proteinExistence type="predicted"/>
<dbReference type="Proteomes" id="UP001195483">
    <property type="component" value="Unassembled WGS sequence"/>
</dbReference>
<reference evidence="13" key="1">
    <citation type="journal article" date="2021" name="Genome Biol. Evol.">
        <title>A High-Quality Reference Genome for a Parasitic Bivalve with Doubly Uniparental Inheritance (Bivalvia: Unionida).</title>
        <authorList>
            <person name="Smith C.H."/>
        </authorList>
    </citation>
    <scope>NUCLEOTIDE SEQUENCE</scope>
    <source>
        <strain evidence="13">CHS0354</strain>
    </source>
</reference>
<dbReference type="InterPro" id="IPR037252">
    <property type="entry name" value="Mib_Herc2_sf"/>
</dbReference>
<comment type="pathway">
    <text evidence="2">Protein modification; protein ubiquitination.</text>
</comment>
<keyword evidence="14" id="KW-1185">Reference proteome</keyword>
<dbReference type="GO" id="GO:0061630">
    <property type="term" value="F:ubiquitin protein ligase activity"/>
    <property type="evidence" value="ECO:0007669"/>
    <property type="project" value="UniProtKB-EC"/>
</dbReference>
<dbReference type="PROSITE" id="PS51416">
    <property type="entry name" value="MIB_HERC2"/>
    <property type="match status" value="1"/>
</dbReference>
<feature type="compositionally biased region" description="Low complexity" evidence="11">
    <location>
        <begin position="69"/>
        <end position="85"/>
    </location>
</feature>
<feature type="compositionally biased region" description="Acidic residues" evidence="11">
    <location>
        <begin position="243"/>
        <end position="258"/>
    </location>
</feature>
<feature type="repeat" description="ANK" evidence="10">
    <location>
        <begin position="385"/>
        <end position="417"/>
    </location>
</feature>
<evidence type="ECO:0000256" key="9">
    <source>
        <dbReference type="ARBA" id="ARBA00022833"/>
    </source>
</evidence>
<keyword evidence="9" id="KW-0862">Zinc</keyword>
<evidence type="ECO:0000256" key="8">
    <source>
        <dbReference type="ARBA" id="ARBA00022786"/>
    </source>
</evidence>
<reference evidence="13" key="3">
    <citation type="submission" date="2023-05" db="EMBL/GenBank/DDBJ databases">
        <authorList>
            <person name="Smith C.H."/>
        </authorList>
    </citation>
    <scope>NUCLEOTIDE SEQUENCE</scope>
    <source>
        <strain evidence="13">CHS0354</strain>
        <tissue evidence="13">Mantle</tissue>
    </source>
</reference>
<dbReference type="EC" id="2.3.2.27" evidence="3"/>
<evidence type="ECO:0000256" key="3">
    <source>
        <dbReference type="ARBA" id="ARBA00012483"/>
    </source>
</evidence>
<reference evidence="13" key="2">
    <citation type="journal article" date="2021" name="Genome Biol. Evol.">
        <title>Developing a high-quality reference genome for a parasitic bivalve with doubly uniparental inheritance (Bivalvia: Unionida).</title>
        <authorList>
            <person name="Smith C.H."/>
        </authorList>
    </citation>
    <scope>NUCLEOTIDE SEQUENCE</scope>
    <source>
        <strain evidence="13">CHS0354</strain>
        <tissue evidence="13">Mantle</tissue>
    </source>
</reference>
<evidence type="ECO:0000256" key="11">
    <source>
        <dbReference type="SAM" id="MobiDB-lite"/>
    </source>
</evidence>
<dbReference type="InterPro" id="IPR040847">
    <property type="entry name" value="SH3_15"/>
</dbReference>
<dbReference type="GO" id="GO:0016567">
    <property type="term" value="P:protein ubiquitination"/>
    <property type="evidence" value="ECO:0007669"/>
    <property type="project" value="InterPro"/>
</dbReference>
<dbReference type="Gene3D" id="1.25.40.20">
    <property type="entry name" value="Ankyrin repeat-containing domain"/>
    <property type="match status" value="3"/>
</dbReference>
<feature type="repeat" description="ANK" evidence="10">
    <location>
        <begin position="352"/>
        <end position="384"/>
    </location>
</feature>
<dbReference type="InterPro" id="IPR010606">
    <property type="entry name" value="Mib_Herc2"/>
</dbReference>